<comment type="pathway">
    <text evidence="1">Cofactor biosynthesis; thiamine diphosphate biosynthesis; thiamine diphosphate from thiamine phosphate: step 1/1.</text>
</comment>
<dbReference type="InterPro" id="IPR016188">
    <property type="entry name" value="PurM-like_N"/>
</dbReference>
<feature type="binding site" evidence="1">
    <location>
        <position position="76"/>
    </location>
    <ligand>
        <name>Mg(2+)</name>
        <dbReference type="ChEBI" id="CHEBI:18420"/>
        <label>3</label>
    </ligand>
</feature>
<feature type="binding site" evidence="1">
    <location>
        <position position="45"/>
    </location>
    <ligand>
        <name>Mg(2+)</name>
        <dbReference type="ChEBI" id="CHEBI:18420"/>
        <label>4</label>
    </ligand>
</feature>
<feature type="binding site" evidence="1">
    <location>
        <position position="31"/>
    </location>
    <ligand>
        <name>Mg(2+)</name>
        <dbReference type="ChEBI" id="CHEBI:18420"/>
        <label>4</label>
    </ligand>
</feature>
<dbReference type="SUPFAM" id="SSF55326">
    <property type="entry name" value="PurM N-terminal domain-like"/>
    <property type="match status" value="1"/>
</dbReference>
<feature type="binding site" evidence="1">
    <location>
        <position position="271"/>
    </location>
    <ligand>
        <name>substrate</name>
    </ligand>
</feature>
<keyword evidence="1" id="KW-0784">Thiamine biosynthesis</keyword>
<comment type="caution">
    <text evidence="4">The sequence shown here is derived from an EMBL/GenBank/DDBJ whole genome shotgun (WGS) entry which is preliminary data.</text>
</comment>
<protein>
    <recommendedName>
        <fullName evidence="1">Thiamine-monophosphate kinase</fullName>
        <shortName evidence="1">TMP kinase</shortName>
        <shortName evidence="1">Thiamine-phosphate kinase</shortName>
        <ecNumber evidence="1">2.7.4.16</ecNumber>
    </recommendedName>
</protein>
<feature type="binding site" evidence="1">
    <location>
        <position position="220"/>
    </location>
    <ligand>
        <name>ATP</name>
        <dbReference type="ChEBI" id="CHEBI:30616"/>
    </ligand>
</feature>
<dbReference type="PANTHER" id="PTHR30270">
    <property type="entry name" value="THIAMINE-MONOPHOSPHATE KINASE"/>
    <property type="match status" value="1"/>
</dbReference>
<dbReference type="InterPro" id="IPR010918">
    <property type="entry name" value="PurM-like_C_dom"/>
</dbReference>
<dbReference type="HAMAP" id="MF_02128">
    <property type="entry name" value="TMP_kinase"/>
    <property type="match status" value="1"/>
</dbReference>
<organism evidence="4 5">
    <name type="scientific">Paludifilum halophilum</name>
    <dbReference type="NCBI Taxonomy" id="1642702"/>
    <lineage>
        <taxon>Bacteria</taxon>
        <taxon>Bacillati</taxon>
        <taxon>Bacillota</taxon>
        <taxon>Bacilli</taxon>
        <taxon>Bacillales</taxon>
        <taxon>Thermoactinomycetaceae</taxon>
        <taxon>Paludifilum</taxon>
    </lineage>
</organism>
<dbReference type="GO" id="GO:0009030">
    <property type="term" value="F:thiamine-phosphate kinase activity"/>
    <property type="evidence" value="ECO:0007669"/>
    <property type="project" value="UniProtKB-UniRule"/>
</dbReference>
<dbReference type="GO" id="GO:0005524">
    <property type="term" value="F:ATP binding"/>
    <property type="evidence" value="ECO:0007669"/>
    <property type="project" value="UniProtKB-UniRule"/>
</dbReference>
<dbReference type="Pfam" id="PF02769">
    <property type="entry name" value="AIRS_C"/>
    <property type="match status" value="1"/>
</dbReference>
<feature type="domain" description="PurM-like N-terminal" evidence="2">
    <location>
        <begin position="29"/>
        <end position="142"/>
    </location>
</feature>
<dbReference type="InterPro" id="IPR036921">
    <property type="entry name" value="PurM-like_N_sf"/>
</dbReference>
<dbReference type="GO" id="GO:0009228">
    <property type="term" value="P:thiamine biosynthetic process"/>
    <property type="evidence" value="ECO:0007669"/>
    <property type="project" value="UniProtKB-KW"/>
</dbReference>
<name>A0A235B453_9BACL</name>
<comment type="catalytic activity">
    <reaction evidence="1">
        <text>thiamine phosphate + ATP = thiamine diphosphate + ADP</text>
        <dbReference type="Rhea" id="RHEA:15913"/>
        <dbReference type="ChEBI" id="CHEBI:30616"/>
        <dbReference type="ChEBI" id="CHEBI:37575"/>
        <dbReference type="ChEBI" id="CHEBI:58937"/>
        <dbReference type="ChEBI" id="CHEBI:456216"/>
        <dbReference type="EC" id="2.7.4.16"/>
    </reaction>
</comment>
<dbReference type="InterPro" id="IPR036676">
    <property type="entry name" value="PurM-like_C_sf"/>
</dbReference>
<keyword evidence="1" id="KW-0808">Transferase</keyword>
<dbReference type="AlphaFoldDB" id="A0A235B453"/>
<feature type="binding site" evidence="1">
    <location>
        <position position="124"/>
    </location>
    <ligand>
        <name>Mg(2+)</name>
        <dbReference type="ChEBI" id="CHEBI:18420"/>
        <label>1</label>
    </ligand>
</feature>
<dbReference type="NCBIfam" id="TIGR01379">
    <property type="entry name" value="thiL"/>
    <property type="match status" value="1"/>
</dbReference>
<feature type="binding site" evidence="1">
    <location>
        <position position="54"/>
    </location>
    <ligand>
        <name>substrate</name>
    </ligand>
</feature>
<feature type="binding site" evidence="1">
    <location>
        <position position="327"/>
    </location>
    <ligand>
        <name>substrate</name>
    </ligand>
</feature>
<feature type="binding site" evidence="1">
    <location>
        <position position="150"/>
    </location>
    <ligand>
        <name>ATP</name>
        <dbReference type="ChEBI" id="CHEBI:30616"/>
    </ligand>
</feature>
<feature type="binding site" evidence="1">
    <location>
        <position position="47"/>
    </location>
    <ligand>
        <name>Mg(2+)</name>
        <dbReference type="ChEBI" id="CHEBI:18420"/>
        <label>2</label>
    </ligand>
</feature>
<keyword evidence="1 4" id="KW-0418">Kinase</keyword>
<comment type="miscellaneous">
    <text evidence="1">Reaction mechanism of ThiL seems to utilize a direct, inline transfer of the gamma-phosphate of ATP to TMP rather than a phosphorylated enzyme intermediate.</text>
</comment>
<gene>
    <name evidence="1 4" type="primary">thiL</name>
    <name evidence="4" type="ORF">CHM34_14270</name>
</gene>
<feature type="binding site" evidence="1">
    <location>
        <position position="31"/>
    </location>
    <ligand>
        <name>Mg(2+)</name>
        <dbReference type="ChEBI" id="CHEBI:18420"/>
        <label>3</label>
    </ligand>
</feature>
<comment type="caution">
    <text evidence="1">Lacks conserved residue(s) required for the propagation of feature annotation.</text>
</comment>
<dbReference type="UniPathway" id="UPA00060">
    <property type="reaction ID" value="UER00142"/>
</dbReference>
<dbReference type="GO" id="GO:0009229">
    <property type="term" value="P:thiamine diphosphate biosynthetic process"/>
    <property type="evidence" value="ECO:0007669"/>
    <property type="project" value="UniProtKB-UniRule"/>
</dbReference>
<dbReference type="SUPFAM" id="SSF56042">
    <property type="entry name" value="PurM C-terminal domain-like"/>
    <property type="match status" value="1"/>
</dbReference>
<keyword evidence="5" id="KW-1185">Reference proteome</keyword>
<reference evidence="4 5" key="1">
    <citation type="submission" date="2017-07" db="EMBL/GenBank/DDBJ databases">
        <title>The genome sequence of Paludifilum halophilum highlights mechanisms for microbial adaptation to high salt environemnts.</title>
        <authorList>
            <person name="Belbahri L."/>
        </authorList>
    </citation>
    <scope>NUCLEOTIDE SEQUENCE [LARGE SCALE GENOMIC DNA]</scope>
    <source>
        <strain evidence="4 5">DSM 102817</strain>
    </source>
</reference>
<comment type="similarity">
    <text evidence="1">Belongs to the thiamine-monophosphate kinase family.</text>
</comment>
<dbReference type="InterPro" id="IPR006283">
    <property type="entry name" value="ThiL-like"/>
</dbReference>
<feature type="binding site" evidence="1">
    <location>
        <position position="76"/>
    </location>
    <ligand>
        <name>Mg(2+)</name>
        <dbReference type="ChEBI" id="CHEBI:18420"/>
        <label>2</label>
    </ligand>
</feature>
<evidence type="ECO:0000259" key="2">
    <source>
        <dbReference type="Pfam" id="PF00586"/>
    </source>
</evidence>
<evidence type="ECO:0000313" key="5">
    <source>
        <dbReference type="Proteomes" id="UP000215459"/>
    </source>
</evidence>
<accession>A0A235B453</accession>
<proteinExistence type="inferred from homology"/>
<dbReference type="EMBL" id="NOWF01000009">
    <property type="protein sequence ID" value="OYD06739.1"/>
    <property type="molecule type" value="Genomic_DNA"/>
</dbReference>
<feature type="binding site" evidence="1">
    <location>
        <position position="47"/>
    </location>
    <ligand>
        <name>Mg(2+)</name>
        <dbReference type="ChEBI" id="CHEBI:18420"/>
        <label>1</label>
    </ligand>
</feature>
<dbReference type="OrthoDB" id="9802811at2"/>
<feature type="binding site" evidence="1">
    <location>
        <position position="218"/>
    </location>
    <ligand>
        <name>Mg(2+)</name>
        <dbReference type="ChEBI" id="CHEBI:18420"/>
        <label>3</label>
    </ligand>
</feature>
<feature type="binding site" evidence="1">
    <location>
        <position position="106"/>
    </location>
    <ligand>
        <name>ATP</name>
        <dbReference type="ChEBI" id="CHEBI:30616"/>
    </ligand>
</feature>
<keyword evidence="1" id="KW-0479">Metal-binding</keyword>
<sequence length="333" mass="36434">MVNDEFSLIRSLLQHRVSGREKGVEVDAGDDAAVLNRLQGSTVLTCDTMVETVHFLPETMEPWDIGWKCMTANISDVAAMGGRPTHALVSLAVPEGWSREELGPIYRGMEDASAPFDLRIVGGDTVSSPQHLVLTVVLLGEVEEGQALLRSSARPGDIVFVTGETGSSAAGLHLLKNRGFNSAAQRYPTLVKAHRQPVPRVDAGRWLLHSGWKPACNDVSDGLAREAWEIAEASGIRILLEREKVPLGEETVAYAREIGADPYYWALEGGEDFELLGTAPREAFLRGVREAEKKGIRLIEIGRVEEGPAGVDCKVNGQRREWTGRGYNHFADR</sequence>
<feature type="binding site" evidence="1">
    <location>
        <begin position="123"/>
        <end position="124"/>
    </location>
    <ligand>
        <name>ATP</name>
        <dbReference type="ChEBI" id="CHEBI:30616"/>
    </ligand>
</feature>
<feature type="binding site" evidence="1">
    <location>
        <position position="76"/>
    </location>
    <ligand>
        <name>Mg(2+)</name>
        <dbReference type="ChEBI" id="CHEBI:18420"/>
        <label>4</label>
    </ligand>
</feature>
<feature type="binding site" evidence="1">
    <location>
        <position position="221"/>
    </location>
    <ligand>
        <name>Mg(2+)</name>
        <dbReference type="ChEBI" id="CHEBI:18420"/>
        <label>5</label>
    </ligand>
</feature>
<dbReference type="PANTHER" id="PTHR30270:SF0">
    <property type="entry name" value="THIAMINE-MONOPHOSPHATE KINASE"/>
    <property type="match status" value="1"/>
</dbReference>
<dbReference type="Pfam" id="PF00586">
    <property type="entry name" value="AIRS"/>
    <property type="match status" value="1"/>
</dbReference>
<evidence type="ECO:0000259" key="3">
    <source>
        <dbReference type="Pfam" id="PF02769"/>
    </source>
</evidence>
<keyword evidence="1" id="KW-0067">ATP-binding</keyword>
<comment type="function">
    <text evidence="1">Catalyzes the ATP-dependent phosphorylation of thiamine-monophosphate (TMP) to form thiamine-pyrophosphate (TPP), the active form of vitamin B1.</text>
</comment>
<dbReference type="PIRSF" id="PIRSF005303">
    <property type="entry name" value="Thiam_monoph_kin"/>
    <property type="match status" value="1"/>
</dbReference>
<dbReference type="CDD" id="cd02194">
    <property type="entry name" value="ThiL"/>
    <property type="match status" value="1"/>
</dbReference>
<evidence type="ECO:0000313" key="4">
    <source>
        <dbReference type="EMBL" id="OYD06739.1"/>
    </source>
</evidence>
<dbReference type="EC" id="2.7.4.16" evidence="1"/>
<keyword evidence="1" id="KW-0547">Nucleotide-binding</keyword>
<dbReference type="Gene3D" id="3.30.1330.10">
    <property type="entry name" value="PurM-like, N-terminal domain"/>
    <property type="match status" value="1"/>
</dbReference>
<dbReference type="Proteomes" id="UP000215459">
    <property type="component" value="Unassembled WGS sequence"/>
</dbReference>
<dbReference type="GO" id="GO:0000287">
    <property type="term" value="F:magnesium ion binding"/>
    <property type="evidence" value="ECO:0007669"/>
    <property type="project" value="UniProtKB-UniRule"/>
</dbReference>
<evidence type="ECO:0000256" key="1">
    <source>
        <dbReference type="HAMAP-Rule" id="MF_02128"/>
    </source>
</evidence>
<keyword evidence="1" id="KW-0460">Magnesium</keyword>
<feature type="domain" description="PurM-like C-terminal" evidence="3">
    <location>
        <begin position="154"/>
        <end position="309"/>
    </location>
</feature>
<dbReference type="Gene3D" id="3.90.650.10">
    <property type="entry name" value="PurM-like C-terminal domain"/>
    <property type="match status" value="1"/>
</dbReference>